<dbReference type="Gene3D" id="2.30.110.10">
    <property type="entry name" value="Electron Transport, Fmn-binding Protein, Chain A"/>
    <property type="match status" value="1"/>
</dbReference>
<protein>
    <submittedName>
        <fullName evidence="1">Uncharacterized protein</fullName>
    </submittedName>
</protein>
<name>A0ABS8HX48_9FIRM</name>
<sequence length="63" mass="7339">MRRDFALGNAVVLEDLDYKREVLDRVVDKYTPHFSGNRLQENMVKGTAVIEIDVTECTGKYYR</sequence>
<evidence type="ECO:0000313" key="1">
    <source>
        <dbReference type="EMBL" id="MCC5467734.1"/>
    </source>
</evidence>
<dbReference type="SUPFAM" id="SSF50475">
    <property type="entry name" value="FMN-binding split barrel"/>
    <property type="match status" value="1"/>
</dbReference>
<dbReference type="InterPro" id="IPR012349">
    <property type="entry name" value="Split_barrel_FMN-bd"/>
</dbReference>
<dbReference type="EMBL" id="JAJHJB010000039">
    <property type="protein sequence ID" value="MCC5467734.1"/>
    <property type="molecule type" value="Genomic_DNA"/>
</dbReference>
<evidence type="ECO:0000313" key="2">
    <source>
        <dbReference type="Proteomes" id="UP001165492"/>
    </source>
</evidence>
<reference evidence="1" key="1">
    <citation type="submission" date="2021-11" db="EMBL/GenBank/DDBJ databases">
        <title>Description of a new species Pelosinus isolated from the bottom sediments of Lake Baikal.</title>
        <authorList>
            <person name="Zakharyuk A."/>
        </authorList>
    </citation>
    <scope>NUCLEOTIDE SEQUENCE</scope>
    <source>
        <strain evidence="1">Bkl1</strain>
    </source>
</reference>
<dbReference type="Proteomes" id="UP001165492">
    <property type="component" value="Unassembled WGS sequence"/>
</dbReference>
<proteinExistence type="predicted"/>
<dbReference type="RefSeq" id="WP_229536684.1">
    <property type="nucleotide sequence ID" value="NZ_JAJHJB010000039.1"/>
</dbReference>
<comment type="caution">
    <text evidence="1">The sequence shown here is derived from an EMBL/GenBank/DDBJ whole genome shotgun (WGS) entry which is preliminary data.</text>
</comment>
<accession>A0ABS8HX48</accession>
<gene>
    <name evidence="1" type="ORF">LMF89_20580</name>
</gene>
<keyword evidence="2" id="KW-1185">Reference proteome</keyword>
<organism evidence="1 2">
    <name type="scientific">Pelosinus baikalensis</name>
    <dbReference type="NCBI Taxonomy" id="2892015"/>
    <lineage>
        <taxon>Bacteria</taxon>
        <taxon>Bacillati</taxon>
        <taxon>Bacillota</taxon>
        <taxon>Negativicutes</taxon>
        <taxon>Selenomonadales</taxon>
        <taxon>Sporomusaceae</taxon>
        <taxon>Pelosinus</taxon>
    </lineage>
</organism>